<reference evidence="3" key="1">
    <citation type="submission" date="2016-11" db="UniProtKB">
        <authorList>
            <consortium name="WormBaseParasite"/>
        </authorList>
    </citation>
    <scope>IDENTIFICATION</scope>
</reference>
<feature type="transmembrane region" description="Helical" evidence="1">
    <location>
        <begin position="12"/>
        <end position="34"/>
    </location>
</feature>
<feature type="transmembrane region" description="Helical" evidence="1">
    <location>
        <begin position="88"/>
        <end position="113"/>
    </location>
</feature>
<evidence type="ECO:0000313" key="2">
    <source>
        <dbReference type="Proteomes" id="UP000095287"/>
    </source>
</evidence>
<protein>
    <submittedName>
        <fullName evidence="3">G_PROTEIN_RECEP_F1_2 domain-containing protein</fullName>
    </submittedName>
</protein>
<sequence>MTSRNTGQQLESLHTVFVIVYLQEIAWLFTPLIISLNVLIHTFISPSDSVSRWASLVVFLFFFITGIVIIGSLFIAHKKGLKKQQMCFLWPYLFIKIVRMVIILTVSLVILIISDLRKTYLHVAVYCLIEFLSSAVAIEIVFRSSKILRRIRQRALLRGENESSAELPKTLNGAPSISHTESTTLFARI</sequence>
<dbReference type="Proteomes" id="UP000095287">
    <property type="component" value="Unplaced"/>
</dbReference>
<evidence type="ECO:0000313" key="3">
    <source>
        <dbReference type="WBParaSite" id="L893_g32457.t1"/>
    </source>
</evidence>
<accession>A0A1I8A2V8</accession>
<keyword evidence="1" id="KW-1133">Transmembrane helix</keyword>
<keyword evidence="1" id="KW-0812">Transmembrane</keyword>
<evidence type="ECO:0000256" key="1">
    <source>
        <dbReference type="SAM" id="Phobius"/>
    </source>
</evidence>
<feature type="transmembrane region" description="Helical" evidence="1">
    <location>
        <begin position="54"/>
        <end position="76"/>
    </location>
</feature>
<keyword evidence="1" id="KW-0472">Membrane</keyword>
<dbReference type="WBParaSite" id="L893_g32457.t1">
    <property type="protein sequence ID" value="L893_g32457.t1"/>
    <property type="gene ID" value="L893_g32457"/>
</dbReference>
<proteinExistence type="predicted"/>
<feature type="transmembrane region" description="Helical" evidence="1">
    <location>
        <begin position="119"/>
        <end position="142"/>
    </location>
</feature>
<keyword evidence="2" id="KW-1185">Reference proteome</keyword>
<dbReference type="AlphaFoldDB" id="A0A1I8A2V8"/>
<organism evidence="2 3">
    <name type="scientific">Steinernema glaseri</name>
    <dbReference type="NCBI Taxonomy" id="37863"/>
    <lineage>
        <taxon>Eukaryota</taxon>
        <taxon>Metazoa</taxon>
        <taxon>Ecdysozoa</taxon>
        <taxon>Nematoda</taxon>
        <taxon>Chromadorea</taxon>
        <taxon>Rhabditida</taxon>
        <taxon>Tylenchina</taxon>
        <taxon>Panagrolaimomorpha</taxon>
        <taxon>Strongyloidoidea</taxon>
        <taxon>Steinernematidae</taxon>
        <taxon>Steinernema</taxon>
    </lineage>
</organism>
<name>A0A1I8A2V8_9BILA</name>